<keyword evidence="3" id="KW-1185">Reference proteome</keyword>
<comment type="caution">
    <text evidence="2">The sequence shown here is derived from an EMBL/GenBank/DDBJ whole genome shotgun (WGS) entry which is preliminary data.</text>
</comment>
<gene>
    <name evidence="2" type="ORF">FHS81_002734</name>
</gene>
<dbReference type="EMBL" id="JACICC010000007">
    <property type="protein sequence ID" value="MBB3810632.1"/>
    <property type="molecule type" value="Genomic_DNA"/>
</dbReference>
<organism evidence="2 3">
    <name type="scientific">Pseudochelatococcus contaminans</name>
    <dbReference type="NCBI Taxonomy" id="1538103"/>
    <lineage>
        <taxon>Bacteria</taxon>
        <taxon>Pseudomonadati</taxon>
        <taxon>Pseudomonadota</taxon>
        <taxon>Alphaproteobacteria</taxon>
        <taxon>Hyphomicrobiales</taxon>
        <taxon>Chelatococcaceae</taxon>
        <taxon>Pseudochelatococcus</taxon>
    </lineage>
</organism>
<evidence type="ECO:0000256" key="1">
    <source>
        <dbReference type="SAM" id="MobiDB-lite"/>
    </source>
</evidence>
<dbReference type="RefSeq" id="WP_183753770.1">
    <property type="nucleotide sequence ID" value="NZ_JACICC010000007.1"/>
</dbReference>
<evidence type="ECO:0000313" key="2">
    <source>
        <dbReference type="EMBL" id="MBB3810632.1"/>
    </source>
</evidence>
<sequence length="216" mass="22543">MMTSFWTVRHFPTRLEDGFGPAPEGSVRRSGEPAPVTRTKPDEADPGAAFELAALEEPSAEEMEDILDAIPVSDKEPEAGQEPSPSIFPERSVAGPAIKLFDPASVYVVGGGDENPFEEGGGERGALLKAMATDAAAGYRALVVPQAQQVAALHALEATAPQLASVISIVADAAEAALRPAVGFACPPLFIAGPPGVGKTRLIRMSDDSVRQETLQ</sequence>
<reference evidence="2 3" key="1">
    <citation type="submission" date="2020-08" db="EMBL/GenBank/DDBJ databases">
        <title>Genomic Encyclopedia of Type Strains, Phase IV (KMG-IV): sequencing the most valuable type-strain genomes for metagenomic binning, comparative biology and taxonomic classification.</title>
        <authorList>
            <person name="Goeker M."/>
        </authorList>
    </citation>
    <scope>NUCLEOTIDE SEQUENCE [LARGE SCALE GENOMIC DNA]</scope>
    <source>
        <strain evidence="2 3">DSM 28760</strain>
    </source>
</reference>
<proteinExistence type="predicted"/>
<evidence type="ECO:0000313" key="3">
    <source>
        <dbReference type="Proteomes" id="UP000537592"/>
    </source>
</evidence>
<name>A0A7W5Z6K6_9HYPH</name>
<protein>
    <submittedName>
        <fullName evidence="2">Uncharacterized protein</fullName>
    </submittedName>
</protein>
<accession>A0A7W5Z6K6</accession>
<dbReference type="Proteomes" id="UP000537592">
    <property type="component" value="Unassembled WGS sequence"/>
</dbReference>
<feature type="region of interest" description="Disordered" evidence="1">
    <location>
        <begin position="14"/>
        <end position="47"/>
    </location>
</feature>
<dbReference type="AlphaFoldDB" id="A0A7W5Z6K6"/>